<name>A0ACD5GS30_9CYAN</name>
<organism evidence="1 2">
    <name type="scientific">Desertifilum tharense IPPAS B-1220</name>
    <dbReference type="NCBI Taxonomy" id="1781255"/>
    <lineage>
        <taxon>Bacteria</taxon>
        <taxon>Bacillati</taxon>
        <taxon>Cyanobacteriota</taxon>
        <taxon>Cyanophyceae</taxon>
        <taxon>Desertifilales</taxon>
        <taxon>Desertifilaceae</taxon>
        <taxon>Desertifilum</taxon>
    </lineage>
</organism>
<evidence type="ECO:0000313" key="2">
    <source>
        <dbReference type="Proteomes" id="UP000095472"/>
    </source>
</evidence>
<accession>A0ACD5GS30</accession>
<gene>
    <name evidence="1" type="ORF">BH720_031425</name>
</gene>
<sequence>MSDGGFCQPNLDATTGGVLQKTVSYEVLIGADGVNSQIRQQMSLQEDFECETQIATNAYKSLVVALENVPEWVDLRPGYLHSWQLATGELC</sequence>
<evidence type="ECO:0000313" key="1">
    <source>
        <dbReference type="EMBL" id="XPM63695.1"/>
    </source>
</evidence>
<reference evidence="1 2" key="1">
    <citation type="journal article" date="2016" name="Genome Announc.">
        <title>Draft Genome Sequence of the Thermotolerant Cyanobacterium Desertifilum sp. IPPAS B-1220.</title>
        <authorList>
            <person name="Mironov K.S."/>
            <person name="Sinetova M.A."/>
            <person name="Bolatkhan K."/>
            <person name="Zayadan B.K."/>
            <person name="Ustinova V.V."/>
            <person name="Kupriyanova E.V."/>
            <person name="Skrypnik A.N."/>
            <person name="Gogoleva N.E."/>
            <person name="Gogolev Y.V."/>
            <person name="Los D.A."/>
        </authorList>
    </citation>
    <scope>NUCLEOTIDE SEQUENCE [LARGE SCALE GENOMIC DNA]</scope>
    <source>
        <strain evidence="1 2">IPPAS B-1220</strain>
    </source>
</reference>
<protein>
    <submittedName>
        <fullName evidence="1">Uncharacterized protein</fullName>
    </submittedName>
</protein>
<keyword evidence="2" id="KW-1185">Reference proteome</keyword>
<dbReference type="EMBL" id="CP182909">
    <property type="protein sequence ID" value="XPM63695.1"/>
    <property type="molecule type" value="Genomic_DNA"/>
</dbReference>
<proteinExistence type="predicted"/>
<dbReference type="Proteomes" id="UP000095472">
    <property type="component" value="Chromosome"/>
</dbReference>